<comment type="caution">
    <text evidence="2">The sequence shown here is derived from an EMBL/GenBank/DDBJ whole genome shotgun (WGS) entry which is preliminary data.</text>
</comment>
<dbReference type="Pfam" id="PF03184">
    <property type="entry name" value="DDE_1"/>
    <property type="match status" value="1"/>
</dbReference>
<proteinExistence type="predicted"/>
<organism evidence="2 3">
    <name type="scientific">Tritrichomonas musculus</name>
    <dbReference type="NCBI Taxonomy" id="1915356"/>
    <lineage>
        <taxon>Eukaryota</taxon>
        <taxon>Metamonada</taxon>
        <taxon>Parabasalia</taxon>
        <taxon>Tritrichomonadida</taxon>
        <taxon>Tritrichomonadidae</taxon>
        <taxon>Tritrichomonas</taxon>
    </lineage>
</organism>
<name>A0ABR2KEN4_9EUKA</name>
<evidence type="ECO:0000259" key="1">
    <source>
        <dbReference type="Pfam" id="PF03184"/>
    </source>
</evidence>
<evidence type="ECO:0000313" key="2">
    <source>
        <dbReference type="EMBL" id="KAK8889598.1"/>
    </source>
</evidence>
<accession>A0ABR2KEN4</accession>
<dbReference type="InterPro" id="IPR004875">
    <property type="entry name" value="DDE_SF_endonuclease_dom"/>
</dbReference>
<reference evidence="2 3" key="1">
    <citation type="submission" date="2024-04" db="EMBL/GenBank/DDBJ databases">
        <title>Tritrichomonas musculus Genome.</title>
        <authorList>
            <person name="Alves-Ferreira E."/>
            <person name="Grigg M."/>
            <person name="Lorenzi H."/>
            <person name="Galac M."/>
        </authorList>
    </citation>
    <scope>NUCLEOTIDE SEQUENCE [LARGE SCALE GENOMIC DNA]</scope>
    <source>
        <strain evidence="2 3">EAF2021</strain>
    </source>
</reference>
<evidence type="ECO:0000313" key="3">
    <source>
        <dbReference type="Proteomes" id="UP001470230"/>
    </source>
</evidence>
<dbReference type="EMBL" id="JAPFFF010000005">
    <property type="protein sequence ID" value="KAK8889598.1"/>
    <property type="molecule type" value="Genomic_DNA"/>
</dbReference>
<keyword evidence="3" id="KW-1185">Reference proteome</keyword>
<sequence length="147" mass="16869">MGNHPSRINPQALRYLKMHNLSIITFPPHCTHLLQPFDVAVARSFKSLMQKIQLPKKAIDYLNSLPTKISKACFKLLYLITNAWNSVSKDTLKEGFMKPGFIDPCDPNKAINDEKCNTVIFPIPERRNYINNYGCECITNENIILQM</sequence>
<feature type="domain" description="DDE-1" evidence="1">
    <location>
        <begin position="16"/>
        <end position="96"/>
    </location>
</feature>
<gene>
    <name evidence="2" type="ORF">M9Y10_034349</name>
</gene>
<protein>
    <recommendedName>
        <fullName evidence="1">DDE-1 domain-containing protein</fullName>
    </recommendedName>
</protein>
<dbReference type="Proteomes" id="UP001470230">
    <property type="component" value="Unassembled WGS sequence"/>
</dbReference>